<dbReference type="KEGG" id="tbl:TBLA_0H03395"/>
<proteinExistence type="predicted"/>
<dbReference type="GeneID" id="14497778"/>
<feature type="region of interest" description="Disordered" evidence="1">
    <location>
        <begin position="1"/>
        <end position="39"/>
    </location>
</feature>
<dbReference type="Proteomes" id="UP000002866">
    <property type="component" value="Chromosome 8"/>
</dbReference>
<feature type="compositionally biased region" description="Low complexity" evidence="1">
    <location>
        <begin position="52"/>
        <end position="63"/>
    </location>
</feature>
<dbReference type="HOGENOM" id="CLU_1455322_0_0_1"/>
<keyword evidence="3" id="KW-1185">Reference proteome</keyword>
<gene>
    <name evidence="2" type="primary">TBLA0H03395</name>
    <name evidence="2" type="ORF">TBLA_0H03395</name>
</gene>
<evidence type="ECO:0000313" key="2">
    <source>
        <dbReference type="EMBL" id="CCH62621.1"/>
    </source>
</evidence>
<dbReference type="FunCoup" id="I2H8B9">
    <property type="interactions" value="110"/>
</dbReference>
<evidence type="ECO:0000256" key="1">
    <source>
        <dbReference type="SAM" id="MobiDB-lite"/>
    </source>
</evidence>
<dbReference type="EMBL" id="HE806323">
    <property type="protein sequence ID" value="CCH62621.1"/>
    <property type="molecule type" value="Genomic_DNA"/>
</dbReference>
<evidence type="ECO:0000313" key="3">
    <source>
        <dbReference type="Proteomes" id="UP000002866"/>
    </source>
</evidence>
<protein>
    <submittedName>
        <fullName evidence="2">Uncharacterized protein</fullName>
    </submittedName>
</protein>
<sequence>MDNINDSFKSFNFPPREFSTPRKPSCKEPLNFENTSPKSSLGPLFDTNCISTPHTPLSPTTSPFDNRRRSSVHRKSNAISFSSPRQFKSSFSMGPARSRDSYSIDDIISNTREQIRRNSTNSNHHISTLDEFLEINNLKSTDISPKGSVHHASSNANANANTKVFASCPESGDLPPPIIDLDIINY</sequence>
<dbReference type="RefSeq" id="XP_004182140.1">
    <property type="nucleotide sequence ID" value="XM_004182092.1"/>
</dbReference>
<dbReference type="InParanoid" id="I2H8B9"/>
<feature type="compositionally biased region" description="Polar residues" evidence="1">
    <location>
        <begin position="77"/>
        <end position="92"/>
    </location>
</feature>
<organism evidence="2 3">
    <name type="scientific">Henningerozyma blattae (strain ATCC 34711 / CBS 6284 / DSM 70876 / NBRC 10599 / NRRL Y-10934 / UCD 77-7)</name>
    <name type="common">Yeast</name>
    <name type="synonym">Tetrapisispora blattae</name>
    <dbReference type="NCBI Taxonomy" id="1071380"/>
    <lineage>
        <taxon>Eukaryota</taxon>
        <taxon>Fungi</taxon>
        <taxon>Dikarya</taxon>
        <taxon>Ascomycota</taxon>
        <taxon>Saccharomycotina</taxon>
        <taxon>Saccharomycetes</taxon>
        <taxon>Saccharomycetales</taxon>
        <taxon>Saccharomycetaceae</taxon>
        <taxon>Henningerozyma</taxon>
    </lineage>
</organism>
<name>I2H8B9_HENB6</name>
<feature type="compositionally biased region" description="Polar residues" evidence="1">
    <location>
        <begin position="1"/>
        <end position="10"/>
    </location>
</feature>
<dbReference type="AlphaFoldDB" id="I2H8B9"/>
<accession>I2H8B9</accession>
<reference evidence="2 3" key="1">
    <citation type="journal article" date="2011" name="Proc. Natl. Acad. Sci. U.S.A.">
        <title>Evolutionary erosion of yeast sex chromosomes by mating-type switching accidents.</title>
        <authorList>
            <person name="Gordon J.L."/>
            <person name="Armisen D."/>
            <person name="Proux-Wera E."/>
            <person name="Oheigeartaigh S.S."/>
            <person name="Byrne K.P."/>
            <person name="Wolfe K.H."/>
        </authorList>
    </citation>
    <scope>NUCLEOTIDE SEQUENCE [LARGE SCALE GENOMIC DNA]</scope>
    <source>
        <strain evidence="3">ATCC 34711 / CBS 6284 / DSM 70876 / NBRC 10599 / NRRL Y-10934 / UCD 77-7</strain>
    </source>
</reference>
<feature type="region of interest" description="Disordered" evidence="1">
    <location>
        <begin position="52"/>
        <end position="98"/>
    </location>
</feature>